<dbReference type="CDD" id="cd11534">
    <property type="entry name" value="NTP-PPase_HisIE_like"/>
    <property type="match status" value="1"/>
</dbReference>
<dbReference type="HAMAP" id="MF_01020">
    <property type="entry name" value="HisE"/>
    <property type="match status" value="1"/>
</dbReference>
<evidence type="ECO:0000313" key="15">
    <source>
        <dbReference type="Proteomes" id="UP000322084"/>
    </source>
</evidence>
<dbReference type="AlphaFoldDB" id="A0A5A7MRH1"/>
<dbReference type="NCBIfam" id="TIGR03188">
    <property type="entry name" value="histidine_hisI"/>
    <property type="match status" value="1"/>
</dbReference>
<protein>
    <recommendedName>
        <fullName evidence="6 13">Phosphoribosyl-ATP pyrophosphatase</fullName>
        <shortName evidence="13">PRA-PH</shortName>
        <ecNumber evidence="5 13">3.6.1.31</ecNumber>
    </recommendedName>
</protein>
<evidence type="ECO:0000256" key="3">
    <source>
        <dbReference type="ARBA" id="ARBA00005204"/>
    </source>
</evidence>
<evidence type="ECO:0000256" key="5">
    <source>
        <dbReference type="ARBA" id="ARBA00012414"/>
    </source>
</evidence>
<keyword evidence="8 13" id="KW-0028">Amino-acid biosynthesis</keyword>
<organism evidence="14 15">
    <name type="scientific">Iodidimonas gelatinilytica</name>
    <dbReference type="NCBI Taxonomy" id="1236966"/>
    <lineage>
        <taxon>Bacteria</taxon>
        <taxon>Pseudomonadati</taxon>
        <taxon>Pseudomonadota</taxon>
        <taxon>Alphaproteobacteria</taxon>
        <taxon>Iodidimonadales</taxon>
        <taxon>Iodidimonadaceae</taxon>
        <taxon>Iodidimonas</taxon>
    </lineage>
</organism>
<dbReference type="NCBIfam" id="NF001611">
    <property type="entry name" value="PRK00400.1-3"/>
    <property type="match status" value="1"/>
</dbReference>
<dbReference type="EMBL" id="BKCL01000003">
    <property type="protein sequence ID" value="GEQ97479.1"/>
    <property type="molecule type" value="Genomic_DNA"/>
</dbReference>
<dbReference type="PANTHER" id="PTHR42945">
    <property type="entry name" value="HISTIDINE BIOSYNTHESIS BIFUNCTIONAL PROTEIN"/>
    <property type="match status" value="1"/>
</dbReference>
<dbReference type="GO" id="GO:0005524">
    <property type="term" value="F:ATP binding"/>
    <property type="evidence" value="ECO:0007669"/>
    <property type="project" value="UniProtKB-KW"/>
</dbReference>
<comment type="catalytic activity">
    <reaction evidence="1 13">
        <text>1-(5-phospho-beta-D-ribosyl)-ATP + H2O = 1-(5-phospho-beta-D-ribosyl)-5'-AMP + diphosphate + H(+)</text>
        <dbReference type="Rhea" id="RHEA:22828"/>
        <dbReference type="ChEBI" id="CHEBI:15377"/>
        <dbReference type="ChEBI" id="CHEBI:15378"/>
        <dbReference type="ChEBI" id="CHEBI:33019"/>
        <dbReference type="ChEBI" id="CHEBI:59457"/>
        <dbReference type="ChEBI" id="CHEBI:73183"/>
        <dbReference type="EC" id="3.6.1.31"/>
    </reaction>
</comment>
<gene>
    <name evidence="13 14" type="primary">hisE</name>
    <name evidence="14" type="ORF">JCM17844_11160</name>
</gene>
<evidence type="ECO:0000256" key="1">
    <source>
        <dbReference type="ARBA" id="ARBA00001460"/>
    </source>
</evidence>
<dbReference type="Proteomes" id="UP000322084">
    <property type="component" value="Unassembled WGS sequence"/>
</dbReference>
<comment type="pathway">
    <text evidence="3 13">Amino-acid biosynthesis; L-histidine biosynthesis; L-histidine from 5-phospho-alpha-D-ribose 1-diphosphate: step 2/9.</text>
</comment>
<evidence type="ECO:0000256" key="2">
    <source>
        <dbReference type="ARBA" id="ARBA00004496"/>
    </source>
</evidence>
<keyword evidence="12 13" id="KW-0368">Histidine biosynthesis</keyword>
<dbReference type="InterPro" id="IPR008179">
    <property type="entry name" value="HisE"/>
</dbReference>
<evidence type="ECO:0000256" key="11">
    <source>
        <dbReference type="ARBA" id="ARBA00022840"/>
    </source>
</evidence>
<evidence type="ECO:0000256" key="9">
    <source>
        <dbReference type="ARBA" id="ARBA00022741"/>
    </source>
</evidence>
<name>A0A5A7MRH1_9PROT</name>
<comment type="similarity">
    <text evidence="4 13">Belongs to the PRA-PH family.</text>
</comment>
<evidence type="ECO:0000256" key="6">
    <source>
        <dbReference type="ARBA" id="ARBA00013336"/>
    </source>
</evidence>
<dbReference type="RefSeq" id="WP_149999954.1">
    <property type="nucleotide sequence ID" value="NZ_BKCL01000003.1"/>
</dbReference>
<dbReference type="NCBIfam" id="NF001613">
    <property type="entry name" value="PRK00400.1-5"/>
    <property type="match status" value="1"/>
</dbReference>
<comment type="subcellular location">
    <subcellularLocation>
        <location evidence="2 13">Cytoplasm</location>
    </subcellularLocation>
</comment>
<evidence type="ECO:0000313" key="14">
    <source>
        <dbReference type="EMBL" id="GEQ97479.1"/>
    </source>
</evidence>
<dbReference type="FunFam" id="1.10.287.1080:FF:000002">
    <property type="entry name" value="Histidine biosynthesis bifunctional protein HisIE"/>
    <property type="match status" value="1"/>
</dbReference>
<keyword evidence="9 13" id="KW-0547">Nucleotide-binding</keyword>
<evidence type="ECO:0000256" key="7">
    <source>
        <dbReference type="ARBA" id="ARBA00022490"/>
    </source>
</evidence>
<evidence type="ECO:0000256" key="12">
    <source>
        <dbReference type="ARBA" id="ARBA00023102"/>
    </source>
</evidence>
<dbReference type="InterPro" id="IPR021130">
    <property type="entry name" value="PRib-ATP_PPHydrolase-like"/>
</dbReference>
<dbReference type="GO" id="GO:0005737">
    <property type="term" value="C:cytoplasm"/>
    <property type="evidence" value="ECO:0007669"/>
    <property type="project" value="UniProtKB-SubCell"/>
</dbReference>
<evidence type="ECO:0000256" key="8">
    <source>
        <dbReference type="ARBA" id="ARBA00022605"/>
    </source>
</evidence>
<evidence type="ECO:0000256" key="13">
    <source>
        <dbReference type="HAMAP-Rule" id="MF_01020"/>
    </source>
</evidence>
<evidence type="ECO:0000256" key="10">
    <source>
        <dbReference type="ARBA" id="ARBA00022801"/>
    </source>
</evidence>
<sequence>MPGTKQTDWTPLDQLFETIESRKTAAADESYVAHLYAKGRKKIAQKLGEEAVETALAAVLDDRPDMIAESADLLFHLLVLWADAGLHPSDILAELARREGLSGLEEKARRPS</sequence>
<reference evidence="14 15" key="1">
    <citation type="submission" date="2019-09" db="EMBL/GenBank/DDBJ databases">
        <title>NBRP : Genome information of microbial organism related human and environment.</title>
        <authorList>
            <person name="Hattori M."/>
            <person name="Oshima K."/>
            <person name="Inaba H."/>
            <person name="Suda W."/>
            <person name="Sakamoto M."/>
            <person name="Iino T."/>
            <person name="Kitahara M."/>
            <person name="Oshida Y."/>
            <person name="Iida T."/>
            <person name="Kudo T."/>
            <person name="Itoh T."/>
            <person name="Ohkuma M."/>
        </authorList>
    </citation>
    <scope>NUCLEOTIDE SEQUENCE [LARGE SCALE GENOMIC DNA]</scope>
    <source>
        <strain evidence="14 15">Hi-2</strain>
    </source>
</reference>
<comment type="caution">
    <text evidence="14">The sequence shown here is derived from an EMBL/GenBank/DDBJ whole genome shotgun (WGS) entry which is preliminary data.</text>
</comment>
<dbReference type="GO" id="GO:0004636">
    <property type="term" value="F:phosphoribosyl-ATP diphosphatase activity"/>
    <property type="evidence" value="ECO:0007669"/>
    <property type="project" value="UniProtKB-UniRule"/>
</dbReference>
<dbReference type="EC" id="3.6.1.31" evidence="5 13"/>
<dbReference type="Gene3D" id="1.10.287.1080">
    <property type="entry name" value="MazG-like"/>
    <property type="match status" value="1"/>
</dbReference>
<keyword evidence="10 13" id="KW-0378">Hydrolase</keyword>
<dbReference type="PANTHER" id="PTHR42945:SF9">
    <property type="entry name" value="HISTIDINE BIOSYNTHESIS BIFUNCTIONAL PROTEIN HISIE"/>
    <property type="match status" value="1"/>
</dbReference>
<dbReference type="UniPathway" id="UPA00031">
    <property type="reaction ID" value="UER00007"/>
</dbReference>
<dbReference type="GO" id="GO:0000105">
    <property type="term" value="P:L-histidine biosynthetic process"/>
    <property type="evidence" value="ECO:0007669"/>
    <property type="project" value="UniProtKB-UniRule"/>
</dbReference>
<dbReference type="SUPFAM" id="SSF101386">
    <property type="entry name" value="all-alpha NTP pyrophosphatases"/>
    <property type="match status" value="1"/>
</dbReference>
<keyword evidence="11 13" id="KW-0067">ATP-binding</keyword>
<accession>A0A5A7MRH1</accession>
<proteinExistence type="inferred from homology"/>
<dbReference type="Pfam" id="PF01503">
    <property type="entry name" value="PRA-PH"/>
    <property type="match status" value="1"/>
</dbReference>
<evidence type="ECO:0000256" key="4">
    <source>
        <dbReference type="ARBA" id="ARBA00009392"/>
    </source>
</evidence>
<keyword evidence="7 13" id="KW-0963">Cytoplasm</keyword>